<dbReference type="Pfam" id="PF07163">
    <property type="entry name" value="Pex26"/>
    <property type="match status" value="1"/>
</dbReference>
<name>A0A8J0U4B9_XENLA</name>
<dbReference type="GO" id="GO:0005777">
    <property type="term" value="C:peroxisome"/>
    <property type="evidence" value="ECO:0000318"/>
    <property type="project" value="GO_Central"/>
</dbReference>
<evidence type="ECO:0000313" key="3">
    <source>
        <dbReference type="Xenbase" id="XB-GENE-970004"/>
    </source>
</evidence>
<dbReference type="AlphaFoldDB" id="A0A8J0U4B9"/>
<dbReference type="PANTHER" id="PTHR16262">
    <property type="entry name" value="PEROXISOME ASSEMBLY PROTEIN 26"/>
    <property type="match status" value="1"/>
</dbReference>
<reference evidence="2" key="1">
    <citation type="submission" date="2025-08" db="UniProtKB">
        <authorList>
            <consortium name="RefSeq"/>
        </authorList>
    </citation>
    <scope>IDENTIFICATION</scope>
    <source>
        <strain evidence="2">J_2021</strain>
        <tissue evidence="2">Erythrocytes</tissue>
    </source>
</reference>
<dbReference type="GO" id="GO:0044877">
    <property type="term" value="F:protein-containing complex binding"/>
    <property type="evidence" value="ECO:0007669"/>
    <property type="project" value="InterPro"/>
</dbReference>
<dbReference type="InterPro" id="IPR010797">
    <property type="entry name" value="Pex26"/>
</dbReference>
<gene>
    <name evidence="2 3" type="primary">pex26.L</name>
    <name evidence="2" type="synonym">pex26</name>
</gene>
<keyword evidence="1" id="KW-1185">Reference proteome</keyword>
<evidence type="ECO:0000313" key="1">
    <source>
        <dbReference type="Proteomes" id="UP000186698"/>
    </source>
</evidence>
<organism evidence="1 2">
    <name type="scientific">Xenopus laevis</name>
    <name type="common">African clawed frog</name>
    <dbReference type="NCBI Taxonomy" id="8355"/>
    <lineage>
        <taxon>Eukaryota</taxon>
        <taxon>Metazoa</taxon>
        <taxon>Chordata</taxon>
        <taxon>Craniata</taxon>
        <taxon>Vertebrata</taxon>
        <taxon>Euteleostomi</taxon>
        <taxon>Amphibia</taxon>
        <taxon>Batrachia</taxon>
        <taxon>Anura</taxon>
        <taxon>Pipoidea</taxon>
        <taxon>Pipidae</taxon>
        <taxon>Xenopodinae</taxon>
        <taxon>Xenopus</taxon>
        <taxon>Xenopus</taxon>
    </lineage>
</organism>
<dbReference type="GO" id="GO:0045046">
    <property type="term" value="P:protein import into peroxisome membrane"/>
    <property type="evidence" value="ECO:0007669"/>
    <property type="project" value="InterPro"/>
</dbReference>
<dbReference type="Xenbase" id="XB-GENE-970004">
    <property type="gene designation" value="pex26.L"/>
</dbReference>
<dbReference type="OrthoDB" id="5954192at2759"/>
<dbReference type="RefSeq" id="XP_018096326.1">
    <property type="nucleotide sequence ID" value="XM_018240837.2"/>
</dbReference>
<dbReference type="GeneID" id="446477"/>
<sequence length="321" mass="35992">MPERNSRTRGRVGESRKSMAVAENVSSCSLSAMWDWSHLSLSGTPPAVPMLDAAADLLVLERKFAPSLELCERGLQILSAEAMDAKCEQVKTSLCTIGIQCLAELGRWREVLPWLMQYYQTPQEMPCNLMEMCILLYGKVKQPQVMLDVSSDWLQVQGNRLLPNCCRVAELHLLHILLPLGLFSDAEALAQESDVFTEKQQEVVLTVVNKHRRHWEEEEAAAISERNQHSQLETETMGQTGKVQRRILNVAHLLLRALGMVAGLIRRAPLRNIALAVLLISVILLRLDPASPAAYGPISSLILLLRQTIASIFQRQPDRQM</sequence>
<dbReference type="AGR" id="Xenbase:XB-GENE-970004"/>
<proteinExistence type="predicted"/>
<protein>
    <submittedName>
        <fullName evidence="2">Peroxisomal biogenesis factor 26 L homeolog isoform X1</fullName>
    </submittedName>
</protein>
<dbReference type="PANTHER" id="PTHR16262:SF2">
    <property type="entry name" value="PEROXISOME ASSEMBLY PROTEIN 26"/>
    <property type="match status" value="1"/>
</dbReference>
<dbReference type="GO" id="GO:0051117">
    <property type="term" value="F:ATPase binding"/>
    <property type="evidence" value="ECO:0000318"/>
    <property type="project" value="GO_Central"/>
</dbReference>
<dbReference type="CTD" id="446477"/>
<evidence type="ECO:0000313" key="2">
    <source>
        <dbReference type="RefSeq" id="XP_018096326.1"/>
    </source>
</evidence>
<dbReference type="Proteomes" id="UP000186698">
    <property type="component" value="Chromosome 3L"/>
</dbReference>
<dbReference type="GO" id="GO:0016558">
    <property type="term" value="P:protein import into peroxisome matrix"/>
    <property type="evidence" value="ECO:0000318"/>
    <property type="project" value="GO_Central"/>
</dbReference>
<dbReference type="GO" id="GO:0005778">
    <property type="term" value="C:peroxisomal membrane"/>
    <property type="evidence" value="ECO:0007669"/>
    <property type="project" value="InterPro"/>
</dbReference>
<accession>A0A8J0U4B9</accession>